<dbReference type="Proteomes" id="UP001430953">
    <property type="component" value="Unassembled WGS sequence"/>
</dbReference>
<keyword evidence="3" id="KW-1185">Reference proteome</keyword>
<dbReference type="EMBL" id="JADYXP020000005">
    <property type="protein sequence ID" value="KAL0124405.1"/>
    <property type="molecule type" value="Genomic_DNA"/>
</dbReference>
<feature type="compositionally biased region" description="Basic and acidic residues" evidence="1">
    <location>
        <begin position="15"/>
        <end position="30"/>
    </location>
</feature>
<dbReference type="AlphaFoldDB" id="A0AAW2GA84"/>
<proteinExistence type="predicted"/>
<evidence type="ECO:0000256" key="1">
    <source>
        <dbReference type="SAM" id="MobiDB-lite"/>
    </source>
</evidence>
<reference evidence="2 3" key="1">
    <citation type="submission" date="2023-03" db="EMBL/GenBank/DDBJ databases">
        <title>High recombination rates correlate with genetic variation in Cardiocondyla obscurior ants.</title>
        <authorList>
            <person name="Errbii M."/>
        </authorList>
    </citation>
    <scope>NUCLEOTIDE SEQUENCE [LARGE SCALE GENOMIC DNA]</scope>
    <source>
        <strain evidence="2">Alpha-2009</strain>
        <tissue evidence="2">Whole body</tissue>
    </source>
</reference>
<accession>A0AAW2GA84</accession>
<feature type="region of interest" description="Disordered" evidence="1">
    <location>
        <begin position="1"/>
        <end position="30"/>
    </location>
</feature>
<comment type="caution">
    <text evidence="2">The sequence shown here is derived from an EMBL/GenBank/DDBJ whole genome shotgun (WGS) entry which is preliminary data.</text>
</comment>
<gene>
    <name evidence="2" type="ORF">PUN28_006322</name>
</gene>
<sequence>MLHHKSAKPVTSSSGRDRRGFSTSVKTDRPRSSILQRVISRATNMHSRVRLIRSKWTRINSNNLLGPTKLLLAGKALLFETDGIKRDWAAVRNIDALRDPFFDLTIRASRFIGAITRALAPM</sequence>
<protein>
    <submittedName>
        <fullName evidence="2">Uncharacterized protein</fullName>
    </submittedName>
</protein>
<evidence type="ECO:0000313" key="2">
    <source>
        <dbReference type="EMBL" id="KAL0124405.1"/>
    </source>
</evidence>
<name>A0AAW2GA84_9HYME</name>
<organism evidence="2 3">
    <name type="scientific">Cardiocondyla obscurior</name>
    <dbReference type="NCBI Taxonomy" id="286306"/>
    <lineage>
        <taxon>Eukaryota</taxon>
        <taxon>Metazoa</taxon>
        <taxon>Ecdysozoa</taxon>
        <taxon>Arthropoda</taxon>
        <taxon>Hexapoda</taxon>
        <taxon>Insecta</taxon>
        <taxon>Pterygota</taxon>
        <taxon>Neoptera</taxon>
        <taxon>Endopterygota</taxon>
        <taxon>Hymenoptera</taxon>
        <taxon>Apocrita</taxon>
        <taxon>Aculeata</taxon>
        <taxon>Formicoidea</taxon>
        <taxon>Formicidae</taxon>
        <taxon>Myrmicinae</taxon>
        <taxon>Cardiocondyla</taxon>
    </lineage>
</organism>
<evidence type="ECO:0000313" key="3">
    <source>
        <dbReference type="Proteomes" id="UP001430953"/>
    </source>
</evidence>